<dbReference type="Gene3D" id="3.40.50.200">
    <property type="entry name" value="Peptidase S8/S53 domain"/>
    <property type="match status" value="1"/>
</dbReference>
<evidence type="ECO:0000256" key="1">
    <source>
        <dbReference type="ARBA" id="ARBA00011073"/>
    </source>
</evidence>
<dbReference type="PANTHER" id="PTHR43806:SF11">
    <property type="entry name" value="CEREVISIN-RELATED"/>
    <property type="match status" value="1"/>
</dbReference>
<evidence type="ECO:0000256" key="3">
    <source>
        <dbReference type="ARBA" id="ARBA00022801"/>
    </source>
</evidence>
<dbReference type="GO" id="GO:0004252">
    <property type="term" value="F:serine-type endopeptidase activity"/>
    <property type="evidence" value="ECO:0007669"/>
    <property type="project" value="InterPro"/>
</dbReference>
<dbReference type="SUPFAM" id="SSF52743">
    <property type="entry name" value="Subtilisin-like"/>
    <property type="match status" value="1"/>
</dbReference>
<sequence>MGNSERDQNSTCHDSHVAGTIGGAANDNYGIPGIAPESKIQPLRVLGRCGGRTSDITDAITYEVPGLATNPTPARVINLSLGGPSATCPRVYQDAIDAAVARGTTVVVAAGNSAKDAQYSTPANCSNVVVVGSVGSDGSQAYYSNYGSRITLSGQGGDLKNNQGTLSTINTGKTTPVGPGWGAFQGTSMVARP</sequence>
<dbReference type="Pfam" id="PF00082">
    <property type="entry name" value="Peptidase_S8"/>
    <property type="match status" value="1"/>
</dbReference>
<dbReference type="GO" id="GO:0006508">
    <property type="term" value="P:proteolysis"/>
    <property type="evidence" value="ECO:0007669"/>
    <property type="project" value="UniProtKB-KW"/>
</dbReference>
<evidence type="ECO:0000256" key="4">
    <source>
        <dbReference type="ARBA" id="ARBA00022825"/>
    </source>
</evidence>
<dbReference type="AlphaFoldDB" id="A0A1Q5Q1D6"/>
<dbReference type="InterPro" id="IPR050131">
    <property type="entry name" value="Peptidase_S8_subtilisin-like"/>
</dbReference>
<dbReference type="Proteomes" id="UP000185628">
    <property type="component" value="Unassembled WGS sequence"/>
</dbReference>
<evidence type="ECO:0000256" key="5">
    <source>
        <dbReference type="PROSITE-ProRule" id="PRU01240"/>
    </source>
</evidence>
<dbReference type="InterPro" id="IPR000209">
    <property type="entry name" value="Peptidase_S8/S53_dom"/>
</dbReference>
<comment type="caution">
    <text evidence="7">The sequence shown here is derived from an EMBL/GenBank/DDBJ whole genome shotgun (WGS) entry which is preliminary data.</text>
</comment>
<evidence type="ECO:0000259" key="6">
    <source>
        <dbReference type="Pfam" id="PF00082"/>
    </source>
</evidence>
<feature type="domain" description="Peptidase S8/S53" evidence="6">
    <location>
        <begin position="6"/>
        <end position="189"/>
    </location>
</feature>
<keyword evidence="4" id="KW-0720">Serine protease</keyword>
<keyword evidence="8" id="KW-1185">Reference proteome</keyword>
<keyword evidence="3" id="KW-0378">Hydrolase</keyword>
<accession>A0A1Q5Q1D6</accession>
<evidence type="ECO:0000313" key="7">
    <source>
        <dbReference type="EMBL" id="OKL53420.1"/>
    </source>
</evidence>
<protein>
    <recommendedName>
        <fullName evidence="6">Peptidase S8/S53 domain-containing protein</fullName>
    </recommendedName>
</protein>
<dbReference type="PROSITE" id="PS51892">
    <property type="entry name" value="SUBTILASE"/>
    <property type="match status" value="1"/>
</dbReference>
<proteinExistence type="inferred from homology"/>
<evidence type="ECO:0000256" key="2">
    <source>
        <dbReference type="ARBA" id="ARBA00022670"/>
    </source>
</evidence>
<keyword evidence="2" id="KW-0645">Protease</keyword>
<comment type="caution">
    <text evidence="5">Lacks conserved residue(s) required for the propagation of feature annotation.</text>
</comment>
<comment type="similarity">
    <text evidence="1 5">Belongs to the peptidase S8 family.</text>
</comment>
<reference evidence="8" key="1">
    <citation type="submission" date="2016-12" db="EMBL/GenBank/DDBJ databases">
        <authorList>
            <person name="Meng X."/>
        </authorList>
    </citation>
    <scope>NUCLEOTIDE SEQUENCE [LARGE SCALE GENOMIC DNA]</scope>
    <source>
        <strain evidence="8">DSM 19116</strain>
    </source>
</reference>
<dbReference type="PANTHER" id="PTHR43806">
    <property type="entry name" value="PEPTIDASE S8"/>
    <property type="match status" value="1"/>
</dbReference>
<dbReference type="InterPro" id="IPR036852">
    <property type="entry name" value="Peptidase_S8/S53_dom_sf"/>
</dbReference>
<evidence type="ECO:0000313" key="8">
    <source>
        <dbReference type="Proteomes" id="UP000185628"/>
    </source>
</evidence>
<dbReference type="EMBL" id="MQVR01000062">
    <property type="protein sequence ID" value="OKL53420.1"/>
    <property type="molecule type" value="Genomic_DNA"/>
</dbReference>
<organism evidence="7 8">
    <name type="scientific">Bowdeniella nasicola</name>
    <dbReference type="NCBI Taxonomy" id="208480"/>
    <lineage>
        <taxon>Bacteria</taxon>
        <taxon>Bacillati</taxon>
        <taxon>Actinomycetota</taxon>
        <taxon>Actinomycetes</taxon>
        <taxon>Actinomycetales</taxon>
        <taxon>Actinomycetaceae</taxon>
        <taxon>Bowdeniella</taxon>
    </lineage>
</organism>
<name>A0A1Q5Q1D6_9ACTO</name>
<gene>
    <name evidence="7" type="ORF">BSZ39_09560</name>
</gene>